<comment type="caution">
    <text evidence="1">The sequence shown here is derived from an EMBL/GenBank/DDBJ whole genome shotgun (WGS) entry which is preliminary data.</text>
</comment>
<dbReference type="Proteomes" id="UP000677611">
    <property type="component" value="Unassembled WGS sequence"/>
</dbReference>
<sequence length="98" mass="11903">MSVETWYRYTFREKHFSIALPNTWTLMETDPKHIEKFTSIFLAEQAEVFPHIAKNWEEIKRQLEFLLKNLKGMKVELFALQGFLMKKSILLFKIWKSY</sequence>
<evidence type="ECO:0000313" key="1">
    <source>
        <dbReference type="EMBL" id="MBO1627791.1"/>
    </source>
</evidence>
<proteinExistence type="predicted"/>
<keyword evidence="2" id="KW-1185">Reference proteome</keyword>
<protein>
    <submittedName>
        <fullName evidence="1">Uncharacterized protein</fullName>
    </submittedName>
</protein>
<accession>A0ABS3P3L4</accession>
<dbReference type="EMBL" id="JAGDQJ010000029">
    <property type="protein sequence ID" value="MBO1627791.1"/>
    <property type="molecule type" value="Genomic_DNA"/>
</dbReference>
<gene>
    <name evidence="1" type="ORF">J4P90_21745</name>
</gene>
<organism evidence="1 2">
    <name type="scientific">Bacillus arachidis</name>
    <dbReference type="NCBI Taxonomy" id="2819290"/>
    <lineage>
        <taxon>Bacteria</taxon>
        <taxon>Bacillati</taxon>
        <taxon>Bacillota</taxon>
        <taxon>Bacilli</taxon>
        <taxon>Bacillales</taxon>
        <taxon>Bacillaceae</taxon>
        <taxon>Bacillus</taxon>
    </lineage>
</organism>
<name>A0ABS3P3L4_9BACI</name>
<evidence type="ECO:0000313" key="2">
    <source>
        <dbReference type="Proteomes" id="UP000677611"/>
    </source>
</evidence>
<reference evidence="1 2" key="1">
    <citation type="submission" date="2021-03" db="EMBL/GenBank/DDBJ databases">
        <title>Identification of novel Bacillus strains.</title>
        <authorList>
            <person name="Xiao Z."/>
            <person name="Li Y."/>
            <person name="Shen J."/>
        </authorList>
    </citation>
    <scope>NUCLEOTIDE SEQUENCE [LARGE SCALE GENOMIC DNA]</scope>
    <source>
        <strain evidence="1 2">SY8</strain>
    </source>
</reference>
<dbReference type="RefSeq" id="WP_208019024.1">
    <property type="nucleotide sequence ID" value="NZ_JAGDQJ010000029.1"/>
</dbReference>